<keyword evidence="14 15" id="KW-1160">Virus entry into host cell</keyword>
<keyword evidence="11 15" id="KW-1176">Cytoplasmic inwards viral transport</keyword>
<evidence type="ECO:0000256" key="13">
    <source>
        <dbReference type="ARBA" id="ARBA00023157"/>
    </source>
</evidence>
<evidence type="ECO:0000256" key="8">
    <source>
        <dbReference type="ARBA" id="ARBA00022921"/>
    </source>
</evidence>
<keyword evidence="9 15" id="KW-1177">Microtubular inwards viral transport</keyword>
<evidence type="ECO:0000256" key="15">
    <source>
        <dbReference type="HAMAP-Rule" id="MF_04003"/>
    </source>
</evidence>
<keyword evidence="8 15" id="KW-0426">Late protein</keyword>
<dbReference type="GO" id="GO:0046718">
    <property type="term" value="P:symbiont entry into host cell"/>
    <property type="evidence" value="ECO:0007669"/>
    <property type="project" value="UniProtKB-KW"/>
</dbReference>
<keyword evidence="2 15" id="KW-0597">Phosphoprotein</keyword>
<evidence type="ECO:0000256" key="6">
    <source>
        <dbReference type="ARBA" id="ARBA00022812"/>
    </source>
</evidence>
<dbReference type="EMBL" id="MH777280">
    <property type="protein sequence ID" value="AYA94150.1"/>
    <property type="molecule type" value="Genomic_DNA"/>
</dbReference>
<feature type="disulfide bond" evidence="15">
    <location>
        <begin position="19"/>
        <end position="25"/>
    </location>
</feature>
<dbReference type="GO" id="GO:0042025">
    <property type="term" value="C:host cell nucleus"/>
    <property type="evidence" value="ECO:0007669"/>
    <property type="project" value="UniProtKB-SubCell"/>
</dbReference>
<keyword evidence="4 15" id="KW-1048">Host nucleus</keyword>
<keyword evidence="3 15" id="KW-0167">Capsid protein</keyword>
<accession>A0A385PJF2</accession>
<evidence type="ECO:0000256" key="11">
    <source>
        <dbReference type="ARBA" id="ARBA00023120"/>
    </source>
</evidence>
<comment type="subunit">
    <text evidence="15">Interacts with major capsid protein L1. Interacts with E2; this interaction inhibits E2 transcriptional activity but not the DNA replication function E2. Interacts with host HSPA8; this interaction is required for L2 nuclear translocation. Interacts with host importins KPNB2 and KPNB3. Forms a complex with importin alpha2-beta1 heterodimers via interaction with the importin alpha2 adapter. Interacts with host DYNLT1; this interaction is essential for virus intracellular transport during entry. Interacts (via C-terminus) with host retromer subunits VPS35 AND VPS29.</text>
</comment>
<comment type="PTM">
    <text evidence="15">Highly phosphorylated.</text>
</comment>
<dbReference type="GO" id="GO:0075521">
    <property type="term" value="P:microtubule-dependent intracellular transport of viral material towards nucleus"/>
    <property type="evidence" value="ECO:0007669"/>
    <property type="project" value="UniProtKB-UniRule"/>
</dbReference>
<evidence type="ECO:0000256" key="1">
    <source>
        <dbReference type="ARBA" id="ARBA00022524"/>
    </source>
</evidence>
<gene>
    <name evidence="15" type="primary">L2</name>
</gene>
<dbReference type="HAMAP" id="MF_04003">
    <property type="entry name" value="PPV_L2"/>
    <property type="match status" value="1"/>
</dbReference>
<evidence type="ECO:0000256" key="12">
    <source>
        <dbReference type="ARBA" id="ARBA00023125"/>
    </source>
</evidence>
<name>A0A385PJF2_9PAPI</name>
<evidence type="ECO:0000256" key="3">
    <source>
        <dbReference type="ARBA" id="ARBA00022561"/>
    </source>
</evidence>
<evidence type="ECO:0000256" key="10">
    <source>
        <dbReference type="ARBA" id="ARBA00023046"/>
    </source>
</evidence>
<keyword evidence="1 15" id="KW-1163">Viral penetration into host nucleus</keyword>
<sequence length="503" mass="54895">MEVKSRRKRAAPEQLYRHCLQGGDCIPDVQNKFEQKTWADILLKIFGSVLYFGNLGIGSGRGSGGSLGYKPLGSVNTQTTPITPSRPNVLIDVLGSSDIIPIDAAAPSLVPLSEGTVDVGLLAPDAGPGKGVEELELYTITDPTTDVGVGQTTPTVVTTEEGAAAVIDAQPIPERPVQVYYDPSHSAVFDMNVFPAIPTTSTDINVFVDSYSSNVIGGFDEIPLTRLDYEELEIEEPALQSTPIQKVEAALGRAKNLYSRYFKQVPVPSSRFLTQPSSLVQFEFENPAFEHDVTLEFERDLAQVTAAPDTEFADVIRLSRPQLSSVDGTVRVSRLGETGTISTRSGTVIGPRIHFYHDLSEIPAAEAIELQSLGEHSGLNTLVDDILASTVIDITNTADLAMREEDLLDVLGEDFRNTHLVFADVEEESAIIPIITSDNLTKTFIPQLDNDIIVFHDVDYDTETINNLPNNLPIVPAYIFDTFGDFFLHPGLLPKKRRRLGVI</sequence>
<keyword evidence="13 15" id="KW-1015">Disulfide bond</keyword>
<evidence type="ECO:0000256" key="7">
    <source>
        <dbReference type="ARBA" id="ARBA00022844"/>
    </source>
</evidence>
<evidence type="ECO:0000256" key="9">
    <source>
        <dbReference type="ARBA" id="ARBA00022952"/>
    </source>
</evidence>
<dbReference type="InterPro" id="IPR000784">
    <property type="entry name" value="Late_L2"/>
</dbReference>
<evidence type="ECO:0000256" key="5">
    <source>
        <dbReference type="ARBA" id="ARBA00022581"/>
    </source>
</evidence>
<dbReference type="GO" id="GO:0005198">
    <property type="term" value="F:structural molecule activity"/>
    <property type="evidence" value="ECO:0007669"/>
    <property type="project" value="UniProtKB-UniRule"/>
</dbReference>
<dbReference type="GO" id="GO:0019028">
    <property type="term" value="C:viral capsid"/>
    <property type="evidence" value="ECO:0007669"/>
    <property type="project" value="UniProtKB-UniRule"/>
</dbReference>
<keyword evidence="12 15" id="KW-0238">DNA-binding</keyword>
<proteinExistence type="inferred from homology"/>
<dbReference type="Pfam" id="PF00513">
    <property type="entry name" value="Late_protein_L2"/>
    <property type="match status" value="1"/>
</dbReference>
<keyword evidence="7 15" id="KW-0946">Virion</keyword>
<keyword evidence="5 15" id="KW-0945">Host-virus interaction</keyword>
<evidence type="ECO:0000256" key="4">
    <source>
        <dbReference type="ARBA" id="ARBA00022562"/>
    </source>
</evidence>
<comment type="similarity">
    <text evidence="15">Belongs to the papillomaviridae L2 protein family.</text>
</comment>
<keyword evidence="10" id="KW-1039">Host endosome</keyword>
<dbReference type="GO" id="GO:0075732">
    <property type="term" value="P:viral penetration into host nucleus"/>
    <property type="evidence" value="ECO:0007669"/>
    <property type="project" value="UniProtKB-KW"/>
</dbReference>
<dbReference type="GO" id="GO:0043657">
    <property type="term" value="C:host cell"/>
    <property type="evidence" value="ECO:0007669"/>
    <property type="project" value="GOC"/>
</dbReference>
<protein>
    <recommendedName>
        <fullName evidence="15">Minor capsid protein L2</fullName>
    </recommendedName>
</protein>
<organism evidence="16">
    <name type="scientific">Human papillomavirus</name>
    <dbReference type="NCBI Taxonomy" id="10566"/>
    <lineage>
        <taxon>Viruses</taxon>
        <taxon>Monodnaviria</taxon>
        <taxon>Shotokuvirae</taxon>
        <taxon>Cossaviricota</taxon>
        <taxon>Papovaviricetes</taxon>
        <taxon>Zurhausenvirales</taxon>
        <taxon>Papillomaviridae</taxon>
    </lineage>
</organism>
<reference evidence="16" key="1">
    <citation type="journal article" date="2018" name="Nat. Med.">
        <title>Expanded skin virome in DOCK8-deficient patients.</title>
        <authorList>
            <consortium name="NISC Comparative Sequencing Program"/>
            <person name="Tirosh O."/>
            <person name="Conlan S."/>
            <person name="Deming C."/>
            <person name="Lee-Lin S.Q."/>
            <person name="Huang X."/>
            <person name="Su H.C."/>
            <person name="Freeman A.F."/>
            <person name="Segre J.A."/>
            <person name="Kong H.H."/>
        </authorList>
    </citation>
    <scope>NUCLEOTIDE SEQUENCE</scope>
    <source>
        <strain evidence="16">HPV-mSK_138</strain>
    </source>
</reference>
<comment type="caution">
    <text evidence="15">Lacks conserved residue(s) required for the propagation of feature annotation.</text>
</comment>
<evidence type="ECO:0000256" key="2">
    <source>
        <dbReference type="ARBA" id="ARBA00022553"/>
    </source>
</evidence>
<keyword evidence="6" id="KW-1040">Host Golgi apparatus</keyword>
<dbReference type="GO" id="GO:0003677">
    <property type="term" value="F:DNA binding"/>
    <property type="evidence" value="ECO:0007669"/>
    <property type="project" value="UniProtKB-UniRule"/>
</dbReference>
<comment type="subcellular location">
    <subcellularLocation>
        <location evidence="15">Virion</location>
    </subcellularLocation>
    <subcellularLocation>
        <location evidence="15">Host nucleus</location>
    </subcellularLocation>
</comment>
<evidence type="ECO:0000256" key="14">
    <source>
        <dbReference type="ARBA" id="ARBA00023296"/>
    </source>
</evidence>
<evidence type="ECO:0000313" key="16">
    <source>
        <dbReference type="EMBL" id="AYA94150.1"/>
    </source>
</evidence>
<comment type="function">
    <text evidence="15">Minor protein of the capsid that localizes along the inner surface of the virion, within the central cavities beneath the L1 pentamers. Plays a role in capsid stabilization through interaction with the major capsid protein L1. Once the virion enters the host cell, L2 escorts the genomic DNA into the nucleus by promoting escape from the endosomal compartments and traffic through the host Golgi network. Mechanistically, the C-terminus of L2 possesses a cell-penetrating peptide that protudes from the host endosome, interacts with host cytoplasmic retromer cargo and thereby mediates the capsid delivery to the host trans-Golgi network. Plays a role through its interaction with host dynein in the intracellular microtubule-dependent transport of viral capsid toward the nucleus. Mediates the viral genome import into the nucleus through binding to host importins. Once within the nucleus, L2 localizes viral genomes to host PML bodies in order to activate early gene expression for establishment of infection. Later on, promotes late gene expression by interacting with the viral E2 protein and by inhibiting its transcriptional activation functions. During virion assembly, encapsidates the genome by direct interaction with the viral DNA.</text>
</comment>